<dbReference type="InterPro" id="IPR033431">
    <property type="entry name" value="DUF5126"/>
</dbReference>
<dbReference type="RefSeq" id="WP_200466385.1">
    <property type="nucleotide sequence ID" value="NZ_JAENRR010000055.1"/>
</dbReference>
<feature type="domain" description="F5/8 type C" evidence="1">
    <location>
        <begin position="216"/>
        <end position="397"/>
    </location>
</feature>
<dbReference type="Gene3D" id="2.60.120.260">
    <property type="entry name" value="Galactose-binding domain-like"/>
    <property type="match status" value="1"/>
</dbReference>
<dbReference type="Pfam" id="PF16323">
    <property type="entry name" value="DUF4959"/>
    <property type="match status" value="1"/>
</dbReference>
<evidence type="ECO:0000313" key="2">
    <source>
        <dbReference type="EMBL" id="MBK3519164.1"/>
    </source>
</evidence>
<evidence type="ECO:0000313" key="3">
    <source>
        <dbReference type="Proteomes" id="UP000605676"/>
    </source>
</evidence>
<dbReference type="PROSITE" id="PS51257">
    <property type="entry name" value="PROKAR_LIPOPROTEIN"/>
    <property type="match status" value="1"/>
</dbReference>
<evidence type="ECO:0000259" key="1">
    <source>
        <dbReference type="PROSITE" id="PS50022"/>
    </source>
</evidence>
<dbReference type="Pfam" id="PF16391">
    <property type="entry name" value="DUF5000"/>
    <property type="match status" value="1"/>
</dbReference>
<dbReference type="EMBL" id="JAENRR010000055">
    <property type="protein sequence ID" value="MBK3519164.1"/>
    <property type="molecule type" value="Genomic_DNA"/>
</dbReference>
<sequence>MKIYSVISSVLIIAAVFIGCEEEGRHPYGSDATPPGPVVVKEVTNMHGKSVVHYQSPNDVDLLYVKAEFIDDRGVLREVKASAAIDSLLIEGFADAKEYEVTLYAVDRGENHSTPTLAKVNPLTPPLDLIFPTLKGEVDYGGIKVSYENSEQAEVSINLIKYEENQDKYIYKESLFTSQPSGSYSFRGYSAVFTQFGVYVEDRWGNLSDTTYFEMTPIPDTFLDKEKFSVFKISGDKDFNDYGFSEDQMWDGQWGNQWNCGHTAFEDLPHRLTIDLGVKVKLSRFKLYQRGGDELYKHGNPKRFNIYGTLDVNELPPYDPANPNAGWTFLKECHSFKPSGTPVGQATSEDHAYQNKGEDFEFDVNNLVEVRYVRLENLETWGEQRVTVIGELSFWGEITEEVN</sequence>
<accession>A0ABS1HNB9</accession>
<comment type="caution">
    <text evidence="2">The sequence shown here is derived from an EMBL/GenBank/DDBJ whole genome shotgun (WGS) entry which is preliminary data.</text>
</comment>
<dbReference type="InterPro" id="IPR000421">
    <property type="entry name" value="FA58C"/>
</dbReference>
<protein>
    <submittedName>
        <fullName evidence="2">DUF4959 domain-containing protein</fullName>
    </submittedName>
</protein>
<dbReference type="Proteomes" id="UP000605676">
    <property type="component" value="Unassembled WGS sequence"/>
</dbReference>
<name>A0ABS1HNB9_9BACT</name>
<dbReference type="InterPro" id="IPR032527">
    <property type="entry name" value="DUF4959"/>
</dbReference>
<keyword evidence="3" id="KW-1185">Reference proteome</keyword>
<dbReference type="InterPro" id="IPR032164">
    <property type="entry name" value="DUF5000"/>
</dbReference>
<organism evidence="2 3">
    <name type="scientific">Carboxylicivirga marina</name>
    <dbReference type="NCBI Taxonomy" id="2800988"/>
    <lineage>
        <taxon>Bacteria</taxon>
        <taxon>Pseudomonadati</taxon>
        <taxon>Bacteroidota</taxon>
        <taxon>Bacteroidia</taxon>
        <taxon>Marinilabiliales</taxon>
        <taxon>Marinilabiliaceae</taxon>
        <taxon>Carboxylicivirga</taxon>
    </lineage>
</organism>
<dbReference type="SUPFAM" id="SSF49785">
    <property type="entry name" value="Galactose-binding domain-like"/>
    <property type="match status" value="1"/>
</dbReference>
<reference evidence="2 3" key="1">
    <citation type="submission" date="2021-01" db="EMBL/GenBank/DDBJ databases">
        <title>Carboxyliciviraga sp.nov., isolated from coastal sediments.</title>
        <authorList>
            <person name="Lu D."/>
            <person name="Zhang T."/>
        </authorList>
    </citation>
    <scope>NUCLEOTIDE SEQUENCE [LARGE SCALE GENOMIC DNA]</scope>
    <source>
        <strain evidence="2 3">N1Y132</strain>
    </source>
</reference>
<dbReference type="Pfam" id="PF17166">
    <property type="entry name" value="DUF5126"/>
    <property type="match status" value="1"/>
</dbReference>
<dbReference type="InterPro" id="IPR008979">
    <property type="entry name" value="Galactose-bd-like_sf"/>
</dbReference>
<proteinExistence type="predicted"/>
<dbReference type="PROSITE" id="PS50022">
    <property type="entry name" value="FA58C_3"/>
    <property type="match status" value="1"/>
</dbReference>
<gene>
    <name evidence="2" type="ORF">JIV24_17580</name>
</gene>